<evidence type="ECO:0000256" key="1">
    <source>
        <dbReference type="SAM" id="MobiDB-lite"/>
    </source>
</evidence>
<protein>
    <submittedName>
        <fullName evidence="2">Uncharacterized protein</fullName>
    </submittedName>
</protein>
<dbReference type="AlphaFoldDB" id="A0AAE1DUM8"/>
<organism evidence="2 3">
    <name type="scientific">Elysia crispata</name>
    <name type="common">lettuce slug</name>
    <dbReference type="NCBI Taxonomy" id="231223"/>
    <lineage>
        <taxon>Eukaryota</taxon>
        <taxon>Metazoa</taxon>
        <taxon>Spiralia</taxon>
        <taxon>Lophotrochozoa</taxon>
        <taxon>Mollusca</taxon>
        <taxon>Gastropoda</taxon>
        <taxon>Heterobranchia</taxon>
        <taxon>Euthyneura</taxon>
        <taxon>Panpulmonata</taxon>
        <taxon>Sacoglossa</taxon>
        <taxon>Placobranchoidea</taxon>
        <taxon>Plakobranchidae</taxon>
        <taxon>Elysia</taxon>
    </lineage>
</organism>
<evidence type="ECO:0000313" key="3">
    <source>
        <dbReference type="Proteomes" id="UP001283361"/>
    </source>
</evidence>
<gene>
    <name evidence="2" type="ORF">RRG08_025329</name>
</gene>
<feature type="region of interest" description="Disordered" evidence="1">
    <location>
        <begin position="33"/>
        <end position="65"/>
    </location>
</feature>
<reference evidence="2" key="1">
    <citation type="journal article" date="2023" name="G3 (Bethesda)">
        <title>A reference genome for the long-term kleptoplast-retaining sea slug Elysia crispata morphotype clarki.</title>
        <authorList>
            <person name="Eastman K.E."/>
            <person name="Pendleton A.L."/>
            <person name="Shaikh M.A."/>
            <person name="Suttiyut T."/>
            <person name="Ogas R."/>
            <person name="Tomko P."/>
            <person name="Gavelis G."/>
            <person name="Widhalm J.R."/>
            <person name="Wisecaver J.H."/>
        </authorList>
    </citation>
    <scope>NUCLEOTIDE SEQUENCE</scope>
    <source>
        <strain evidence="2">ECLA1</strain>
    </source>
</reference>
<accession>A0AAE1DUM8</accession>
<dbReference type="EMBL" id="JAWDGP010002360">
    <property type="protein sequence ID" value="KAK3783706.1"/>
    <property type="molecule type" value="Genomic_DNA"/>
</dbReference>
<sequence>MIKSYVHIFVTFHPPPDGPSKDENSRFSYCPPSALPAEPSDAQAAKRDSEILPPHTPGNSIGGIHHKHPEFHDELAINGVPCTDHGGNGVCGFSHSFHVEWATCGRFTPVFIGKDLFYWIQSTPELQSYTMVEYRESRTDY</sequence>
<comment type="caution">
    <text evidence="2">The sequence shown here is derived from an EMBL/GenBank/DDBJ whole genome shotgun (WGS) entry which is preliminary data.</text>
</comment>
<keyword evidence="3" id="KW-1185">Reference proteome</keyword>
<name>A0AAE1DUM8_9GAST</name>
<dbReference type="Proteomes" id="UP001283361">
    <property type="component" value="Unassembled WGS sequence"/>
</dbReference>
<evidence type="ECO:0000313" key="2">
    <source>
        <dbReference type="EMBL" id="KAK3783706.1"/>
    </source>
</evidence>
<proteinExistence type="predicted"/>